<comment type="caution">
    <text evidence="1">The sequence shown here is derived from an EMBL/GenBank/DDBJ whole genome shotgun (WGS) entry which is preliminary data.</text>
</comment>
<evidence type="ECO:0000313" key="1">
    <source>
        <dbReference type="EMBL" id="MCI79912.1"/>
    </source>
</evidence>
<dbReference type="EMBL" id="LXQA010984030">
    <property type="protein sequence ID" value="MCI79912.1"/>
    <property type="molecule type" value="Genomic_DNA"/>
</dbReference>
<protein>
    <submittedName>
        <fullName evidence="1">Uncharacterized protein</fullName>
    </submittedName>
</protein>
<feature type="non-terminal residue" evidence="1">
    <location>
        <position position="1"/>
    </location>
</feature>
<organism evidence="1 2">
    <name type="scientific">Trifolium medium</name>
    <dbReference type="NCBI Taxonomy" id="97028"/>
    <lineage>
        <taxon>Eukaryota</taxon>
        <taxon>Viridiplantae</taxon>
        <taxon>Streptophyta</taxon>
        <taxon>Embryophyta</taxon>
        <taxon>Tracheophyta</taxon>
        <taxon>Spermatophyta</taxon>
        <taxon>Magnoliopsida</taxon>
        <taxon>eudicotyledons</taxon>
        <taxon>Gunneridae</taxon>
        <taxon>Pentapetalae</taxon>
        <taxon>rosids</taxon>
        <taxon>fabids</taxon>
        <taxon>Fabales</taxon>
        <taxon>Fabaceae</taxon>
        <taxon>Papilionoideae</taxon>
        <taxon>50 kb inversion clade</taxon>
        <taxon>NPAAA clade</taxon>
        <taxon>Hologalegina</taxon>
        <taxon>IRL clade</taxon>
        <taxon>Trifolieae</taxon>
        <taxon>Trifolium</taxon>
    </lineage>
</organism>
<name>A0A392UXR0_9FABA</name>
<keyword evidence="2" id="KW-1185">Reference proteome</keyword>
<dbReference type="Proteomes" id="UP000265520">
    <property type="component" value="Unassembled WGS sequence"/>
</dbReference>
<proteinExistence type="predicted"/>
<accession>A0A392UXR0</accession>
<sequence>SPSLQREKATETPRIRGFLASARKKATEALMLAGMVARRASPVLESFKGGLSLF</sequence>
<evidence type="ECO:0000313" key="2">
    <source>
        <dbReference type="Proteomes" id="UP000265520"/>
    </source>
</evidence>
<reference evidence="1 2" key="1">
    <citation type="journal article" date="2018" name="Front. Plant Sci.">
        <title>Red Clover (Trifolium pratense) and Zigzag Clover (T. medium) - A Picture of Genomic Similarities and Differences.</title>
        <authorList>
            <person name="Dluhosova J."/>
            <person name="Istvanek J."/>
            <person name="Nedelnik J."/>
            <person name="Repkova J."/>
        </authorList>
    </citation>
    <scope>NUCLEOTIDE SEQUENCE [LARGE SCALE GENOMIC DNA]</scope>
    <source>
        <strain evidence="2">cv. 10/8</strain>
        <tissue evidence="1">Leaf</tissue>
    </source>
</reference>
<dbReference type="AlphaFoldDB" id="A0A392UXR0"/>